<proteinExistence type="predicted"/>
<feature type="region of interest" description="Disordered" evidence="3">
    <location>
        <begin position="314"/>
        <end position="348"/>
    </location>
</feature>
<dbReference type="InterPro" id="IPR037282">
    <property type="entry name" value="CapZ_alpha/beta"/>
</dbReference>
<dbReference type="PANTHER" id="PTHR10653:SF0">
    <property type="entry name" value="F-ACTIN-CAPPING PROTEIN SUBUNIT ALPHA"/>
    <property type="match status" value="1"/>
</dbReference>
<dbReference type="VEuPathDB" id="ToxoDB:BESB_022850"/>
<dbReference type="GO" id="GO:0030036">
    <property type="term" value="P:actin cytoskeleton organization"/>
    <property type="evidence" value="ECO:0007669"/>
    <property type="project" value="TreeGrafter"/>
</dbReference>
<dbReference type="GeneID" id="40307345"/>
<dbReference type="OrthoDB" id="329925at2759"/>
<evidence type="ECO:0000256" key="1">
    <source>
        <dbReference type="ARBA" id="ARBA00022467"/>
    </source>
</evidence>
<keyword evidence="5" id="KW-1185">Reference proteome</keyword>
<dbReference type="Proteomes" id="UP000224006">
    <property type="component" value="Chromosome XII"/>
</dbReference>
<dbReference type="SUPFAM" id="SSF90096">
    <property type="entry name" value="Subunits of heterodimeric actin filament capping protein Capz"/>
    <property type="match status" value="1"/>
</dbReference>
<evidence type="ECO:0000256" key="2">
    <source>
        <dbReference type="ARBA" id="ARBA00023203"/>
    </source>
</evidence>
<feature type="compositionally biased region" description="Polar residues" evidence="3">
    <location>
        <begin position="324"/>
        <end position="334"/>
    </location>
</feature>
<feature type="compositionally biased region" description="Basic and acidic residues" evidence="3">
    <location>
        <begin position="16"/>
        <end position="29"/>
    </location>
</feature>
<keyword evidence="1" id="KW-0117">Actin capping</keyword>
<dbReference type="PANTHER" id="PTHR10653">
    <property type="entry name" value="F-ACTIN-CAPPING PROTEIN SUBUNIT ALPHA"/>
    <property type="match status" value="1"/>
</dbReference>
<dbReference type="KEGG" id="bbes:BESB_022850"/>
<dbReference type="Pfam" id="PF01267">
    <property type="entry name" value="F-actin_cap_A"/>
    <property type="match status" value="1"/>
</dbReference>
<evidence type="ECO:0000313" key="5">
    <source>
        <dbReference type="Proteomes" id="UP000224006"/>
    </source>
</evidence>
<dbReference type="GO" id="GO:0030863">
    <property type="term" value="C:cortical cytoskeleton"/>
    <property type="evidence" value="ECO:0007669"/>
    <property type="project" value="TreeGrafter"/>
</dbReference>
<dbReference type="InterPro" id="IPR042276">
    <property type="entry name" value="CapZ_alpha/beta_2"/>
</dbReference>
<evidence type="ECO:0000313" key="4">
    <source>
        <dbReference type="EMBL" id="PFH31793.1"/>
    </source>
</evidence>
<dbReference type="Gene3D" id="3.30.1140.60">
    <property type="entry name" value="F-actin capping protein, alpha subunit"/>
    <property type="match status" value="1"/>
</dbReference>
<dbReference type="GO" id="GO:0051015">
    <property type="term" value="F:actin filament binding"/>
    <property type="evidence" value="ECO:0007669"/>
    <property type="project" value="TreeGrafter"/>
</dbReference>
<dbReference type="AlphaFoldDB" id="A0A2A9M7Z6"/>
<feature type="region of interest" description="Disordered" evidence="3">
    <location>
        <begin position="1"/>
        <end position="29"/>
    </location>
</feature>
<accession>A0A2A9M7Z6</accession>
<dbReference type="EMBL" id="NWUJ01000013">
    <property type="protein sequence ID" value="PFH31793.1"/>
    <property type="molecule type" value="Genomic_DNA"/>
</dbReference>
<evidence type="ECO:0008006" key="6">
    <source>
        <dbReference type="Google" id="ProtNLM"/>
    </source>
</evidence>
<dbReference type="RefSeq" id="XP_029215802.1">
    <property type="nucleotide sequence ID" value="XM_029360987.1"/>
</dbReference>
<dbReference type="GO" id="GO:0051016">
    <property type="term" value="P:barbed-end actin filament capping"/>
    <property type="evidence" value="ECO:0007669"/>
    <property type="project" value="InterPro"/>
</dbReference>
<dbReference type="InterPro" id="IPR042489">
    <property type="entry name" value="CapZ_alpha_1"/>
</dbReference>
<gene>
    <name evidence="4" type="ORF">BESB_022850</name>
</gene>
<comment type="caution">
    <text evidence="4">The sequence shown here is derived from an EMBL/GenBank/DDBJ whole genome shotgun (WGS) entry which is preliminary data.</text>
</comment>
<dbReference type="GO" id="GO:0008290">
    <property type="term" value="C:F-actin capping protein complex"/>
    <property type="evidence" value="ECO:0007669"/>
    <property type="project" value="InterPro"/>
</dbReference>
<sequence length="428" mass="48540">MADPQRADASSARGGDSLRPEREENEGSRAYEKTRCVVRFFANHSPPDQLKSVVEDCELLTDDDTLMNFEFVEEVCETAHDDALAVFAFVKDEEGSIVQGIMCREGKLGENVYLYPPAKLAVTVSHSDCSLILPPRPAPPICFPEEVEPYRLALETAFTRYVDMRYADATLANLRPTVRIRRGTAVYSRLLTPEAQRQKGQEKKRTGLLATLPLLKAEADLAQPSFVPSDSETALAFINEAGSWTIYKLTAVMSLRHSNPESCWAAARTLYWEAYFSPSNLRLAIEGEVRVRSHTCEDWNAQIDYRRVFRKASSGDSARETEENSTSSDQQNAGKTAEGAAARRRRETDRRDGLYLEKCEDVKTPAALCRRVLQFIRDKDAGVLREERFFRQVYVPETLRSLRRVLPLTGRSFDWQQQSLQLQPRQQI</sequence>
<protein>
    <recommendedName>
        <fullName evidence="6">Capping alpha-like subunit</fullName>
    </recommendedName>
</protein>
<name>A0A2A9M7Z6_BESBE</name>
<dbReference type="InterPro" id="IPR002189">
    <property type="entry name" value="CapZ_alpha"/>
</dbReference>
<keyword evidence="2" id="KW-0009">Actin-binding</keyword>
<reference evidence="4 5" key="1">
    <citation type="submission" date="2017-09" db="EMBL/GenBank/DDBJ databases">
        <title>Genome sequencing of Besnoitia besnoiti strain Bb-Ger1.</title>
        <authorList>
            <person name="Schares G."/>
            <person name="Venepally P."/>
            <person name="Lorenzi H.A."/>
        </authorList>
    </citation>
    <scope>NUCLEOTIDE SEQUENCE [LARGE SCALE GENOMIC DNA]</scope>
    <source>
        <strain evidence="4 5">Bb-Ger1</strain>
    </source>
</reference>
<evidence type="ECO:0000256" key="3">
    <source>
        <dbReference type="SAM" id="MobiDB-lite"/>
    </source>
</evidence>
<dbReference type="Gene3D" id="3.90.1150.210">
    <property type="entry name" value="F-actin capping protein, beta subunit"/>
    <property type="match status" value="1"/>
</dbReference>
<organism evidence="4 5">
    <name type="scientific">Besnoitia besnoiti</name>
    <name type="common">Apicomplexan protozoan</name>
    <dbReference type="NCBI Taxonomy" id="94643"/>
    <lineage>
        <taxon>Eukaryota</taxon>
        <taxon>Sar</taxon>
        <taxon>Alveolata</taxon>
        <taxon>Apicomplexa</taxon>
        <taxon>Conoidasida</taxon>
        <taxon>Coccidia</taxon>
        <taxon>Eucoccidiorida</taxon>
        <taxon>Eimeriorina</taxon>
        <taxon>Sarcocystidae</taxon>
        <taxon>Besnoitia</taxon>
    </lineage>
</organism>